<reference evidence="2" key="1">
    <citation type="submission" date="2025-08" db="UniProtKB">
        <authorList>
            <consortium name="RefSeq"/>
        </authorList>
    </citation>
    <scope>IDENTIFICATION</scope>
    <source>
        <tissue evidence="2">Skeletal muscle</tissue>
    </source>
</reference>
<evidence type="ECO:0000313" key="2">
    <source>
        <dbReference type="RefSeq" id="XP_013925471.1"/>
    </source>
</evidence>
<dbReference type="RefSeq" id="XP_013925471.1">
    <property type="nucleotide sequence ID" value="XM_014069996.1"/>
</dbReference>
<sequence length="136" mass="15726">MSCGLQAEIFVKVLQSEEYEEMEDKTVMAMGILHTIDTILTVVQDHKEITQQLESICLQIIGLVLQKHVIEFYEEILSLAYSLTCHLISPQMWHLLGVLYEVFQQDCFEYFADSHKECGVESMKKNIEDTSDMDQT</sequence>
<dbReference type="Gene3D" id="1.25.10.10">
    <property type="entry name" value="Leucine-rich Repeat Variant"/>
    <property type="match status" value="1"/>
</dbReference>
<accession>A0A6I9YMV4</accession>
<protein>
    <submittedName>
        <fullName evidence="2">Importin-8-like</fullName>
    </submittedName>
</protein>
<dbReference type="KEGG" id="tsr:106551836"/>
<name>A0A6I9YMV4_9SAUR</name>
<dbReference type="Proteomes" id="UP000504617">
    <property type="component" value="Unplaced"/>
</dbReference>
<dbReference type="OrthoDB" id="760868at2759"/>
<proteinExistence type="predicted"/>
<dbReference type="AlphaFoldDB" id="A0A6I9YMV4"/>
<dbReference type="InterPro" id="IPR011989">
    <property type="entry name" value="ARM-like"/>
</dbReference>
<organism evidence="1 2">
    <name type="scientific">Thamnophis sirtalis</name>
    <dbReference type="NCBI Taxonomy" id="35019"/>
    <lineage>
        <taxon>Eukaryota</taxon>
        <taxon>Metazoa</taxon>
        <taxon>Chordata</taxon>
        <taxon>Craniata</taxon>
        <taxon>Vertebrata</taxon>
        <taxon>Euteleostomi</taxon>
        <taxon>Lepidosauria</taxon>
        <taxon>Squamata</taxon>
        <taxon>Bifurcata</taxon>
        <taxon>Unidentata</taxon>
        <taxon>Episquamata</taxon>
        <taxon>Toxicofera</taxon>
        <taxon>Serpentes</taxon>
        <taxon>Colubroidea</taxon>
        <taxon>Colubridae</taxon>
        <taxon>Natricinae</taxon>
        <taxon>Thamnophis</taxon>
    </lineage>
</organism>
<gene>
    <name evidence="2" type="primary">LOC106551836</name>
</gene>
<evidence type="ECO:0000313" key="1">
    <source>
        <dbReference type="Proteomes" id="UP000504617"/>
    </source>
</evidence>
<feature type="non-terminal residue" evidence="2">
    <location>
        <position position="136"/>
    </location>
</feature>
<dbReference type="GeneID" id="106551836"/>
<keyword evidence="1" id="KW-1185">Reference proteome</keyword>